<evidence type="ECO:0000256" key="3">
    <source>
        <dbReference type="ARBA" id="ARBA00022448"/>
    </source>
</evidence>
<dbReference type="InterPro" id="IPR018259">
    <property type="entry name" value="Ribosomal_eL21_CS"/>
</dbReference>
<dbReference type="InterPro" id="IPR001147">
    <property type="entry name" value="Ribosomal_eL21"/>
</dbReference>
<evidence type="ECO:0000256" key="8">
    <source>
        <dbReference type="ARBA" id="ARBA00022989"/>
    </source>
</evidence>
<keyword evidence="8" id="KW-1133">Transmembrane helix</keyword>
<dbReference type="InterPro" id="IPR018108">
    <property type="entry name" value="MCP_transmembrane"/>
</dbReference>
<dbReference type="Pfam" id="PF01157">
    <property type="entry name" value="Ribosomal_L21e"/>
    <property type="match status" value="1"/>
</dbReference>
<keyword evidence="10 12" id="KW-0472">Membrane</keyword>
<dbReference type="GO" id="GO:1990519">
    <property type="term" value="P:pyrimidine nucleotide import into mitochondrion"/>
    <property type="evidence" value="ECO:0007669"/>
    <property type="project" value="TreeGrafter"/>
</dbReference>
<comment type="similarity">
    <text evidence="2">Belongs to the eukaryotic ribosomal protein eL21 family.</text>
</comment>
<accession>A0A899G0T4</accession>
<evidence type="ECO:0000256" key="6">
    <source>
        <dbReference type="ARBA" id="ARBA00022792"/>
    </source>
</evidence>
<dbReference type="PROSITE" id="PS50920">
    <property type="entry name" value="SOLCAR"/>
    <property type="match status" value="3"/>
</dbReference>
<evidence type="ECO:0000256" key="9">
    <source>
        <dbReference type="ARBA" id="ARBA00023128"/>
    </source>
</evidence>
<dbReference type="Gene3D" id="2.30.30.70">
    <property type="entry name" value="Ribosomal protein L21"/>
    <property type="match status" value="1"/>
</dbReference>
<dbReference type="PANTHER" id="PTHR45829:SF4">
    <property type="entry name" value="MITOCHONDRIAL CARRIER PROTEIN RIM2"/>
    <property type="match status" value="1"/>
</dbReference>
<gene>
    <name evidence="14" type="ORF">MERGE_000836</name>
</gene>
<dbReference type="SUPFAM" id="SSF50104">
    <property type="entry name" value="Translation proteins SH3-like domain"/>
    <property type="match status" value="1"/>
</dbReference>
<evidence type="ECO:0000313" key="15">
    <source>
        <dbReference type="Proteomes" id="UP000663699"/>
    </source>
</evidence>
<feature type="repeat" description="Solcar" evidence="12">
    <location>
        <begin position="156"/>
        <end position="255"/>
    </location>
</feature>
<dbReference type="Pfam" id="PF00153">
    <property type="entry name" value="Mito_carr"/>
    <property type="match status" value="3"/>
</dbReference>
<dbReference type="InterPro" id="IPR002067">
    <property type="entry name" value="MCP"/>
</dbReference>
<reference evidence="14" key="1">
    <citation type="submission" date="2020-06" db="EMBL/GenBank/DDBJ databases">
        <title>Genomes of multiple members of Pneumocystis genus reveal paths to human pathogen Pneumocystis jirovecii.</title>
        <authorList>
            <person name="Cisse O.H."/>
            <person name="Ma L."/>
            <person name="Dekker J."/>
            <person name="Khil P."/>
            <person name="Jo J."/>
            <person name="Brenchley J."/>
            <person name="Blair R."/>
            <person name="Pahar B."/>
            <person name="Chabe M."/>
            <person name="Van Rompay K.A."/>
            <person name="Keesler R."/>
            <person name="Sukura A."/>
            <person name="Hirsch V."/>
            <person name="Kutty G."/>
            <person name="Liu Y."/>
            <person name="Peng L."/>
            <person name="Chen J."/>
            <person name="Song J."/>
            <person name="Weissenbacher-Lang C."/>
            <person name="Xu J."/>
            <person name="Upham N.S."/>
            <person name="Stajich J.E."/>
            <person name="Cuomo C.A."/>
            <person name="Cushion M.T."/>
            <person name="Kovacs J.A."/>
        </authorList>
    </citation>
    <scope>NUCLEOTIDE SEQUENCE</scope>
    <source>
        <strain evidence="14">2A</strain>
    </source>
</reference>
<dbReference type="PANTHER" id="PTHR45829">
    <property type="entry name" value="MITOCHONDRIAL CARRIER PROTEIN RIM2"/>
    <property type="match status" value="1"/>
</dbReference>
<dbReference type="Gene3D" id="6.10.250.3260">
    <property type="match status" value="1"/>
</dbReference>
<proteinExistence type="inferred from homology"/>
<name>A0A899G0T4_9ASCO</name>
<keyword evidence="5" id="KW-0677">Repeat</keyword>
<dbReference type="GO" id="GO:0015218">
    <property type="term" value="F:pyrimidine nucleotide transmembrane transporter activity"/>
    <property type="evidence" value="ECO:0007669"/>
    <property type="project" value="InterPro"/>
</dbReference>
<evidence type="ECO:0000256" key="7">
    <source>
        <dbReference type="ARBA" id="ARBA00022980"/>
    </source>
</evidence>
<dbReference type="GO" id="GO:0006412">
    <property type="term" value="P:translation"/>
    <property type="evidence" value="ECO:0007669"/>
    <property type="project" value="InterPro"/>
</dbReference>
<dbReference type="Gene3D" id="1.50.40.10">
    <property type="entry name" value="Mitochondrial carrier domain"/>
    <property type="match status" value="1"/>
</dbReference>
<dbReference type="FunFam" id="2.30.30.70:FF:000001">
    <property type="entry name" value="60S ribosomal protein L21"/>
    <property type="match status" value="1"/>
</dbReference>
<evidence type="ECO:0000256" key="1">
    <source>
        <dbReference type="ARBA" id="ARBA00004448"/>
    </source>
</evidence>
<keyword evidence="11" id="KW-0687">Ribonucleoprotein</keyword>
<dbReference type="InterPro" id="IPR036948">
    <property type="entry name" value="Ribosomal_eL21_sf"/>
</dbReference>
<evidence type="ECO:0000256" key="10">
    <source>
        <dbReference type="ARBA" id="ARBA00023136"/>
    </source>
</evidence>
<feature type="repeat" description="Solcar" evidence="12">
    <location>
        <begin position="264"/>
        <end position="350"/>
    </location>
</feature>
<comment type="subcellular location">
    <subcellularLocation>
        <location evidence="1">Mitochondrion inner membrane</location>
        <topology evidence="1">Multi-pass membrane protein</topology>
    </subcellularLocation>
</comment>
<dbReference type="PRINTS" id="PR00926">
    <property type="entry name" value="MITOCARRIER"/>
</dbReference>
<dbReference type="InterPro" id="IPR008991">
    <property type="entry name" value="Translation_prot_SH3-like_sf"/>
</dbReference>
<sequence>MPHSFGLRARTRHLFQRKFRQKGQIKLSTYLKTYRVGQYVDICVNSAVQKGMPHKYYHGRTGKVFGVTKSSVNVLVYKRTGHRCIAKRLNIRVEHVRHSKCRDDFMQRVKQNAQLLRQARAKGEYICLKRQPKVLIILSIQSTSYESSSGAAPVVVPPSVHFLAGGCAGMIAAICTSPLDIIKTRLQSEHHLYRSPAFSAFSPYGIRLFPTYHLFINIYHIEGSSGFFKGLGPNLIGVVPARAIHFYTYENTKKIFVKYLSYNESSWIHIMSAISAGIVTSTITNPIWMIKTRLQLDKAPIKTYRNTWDCVKKMIQKEGFYSLYRGMSASYLGVSESTIQWVLYERFKKQIAERQKSSSWIDPLIAAGTAKLIATILTYPHEVVRTRLRQFPTRNGYIKYKGLMQCFCLICREEGISALYGGLLVHLLRVIPNAAIMFGSYELIMSLFI</sequence>
<keyword evidence="4 12" id="KW-0812">Transmembrane</keyword>
<dbReference type="InterPro" id="IPR023395">
    <property type="entry name" value="MCP_dom_sf"/>
</dbReference>
<evidence type="ECO:0000313" key="14">
    <source>
        <dbReference type="EMBL" id="QSL66456.1"/>
    </source>
</evidence>
<evidence type="ECO:0000256" key="5">
    <source>
        <dbReference type="ARBA" id="ARBA00022737"/>
    </source>
</evidence>
<keyword evidence="9" id="KW-0496">Mitochondrion</keyword>
<keyword evidence="6" id="KW-0999">Mitochondrion inner membrane</keyword>
<dbReference type="GO" id="GO:1990904">
    <property type="term" value="C:ribonucleoprotein complex"/>
    <property type="evidence" value="ECO:0007669"/>
    <property type="project" value="UniProtKB-KW"/>
</dbReference>
<evidence type="ECO:0000256" key="12">
    <source>
        <dbReference type="PROSITE-ProRule" id="PRU00282"/>
    </source>
</evidence>
<dbReference type="AlphaFoldDB" id="A0A899G0T4"/>
<dbReference type="GO" id="GO:0005743">
    <property type="term" value="C:mitochondrial inner membrane"/>
    <property type="evidence" value="ECO:0007669"/>
    <property type="project" value="UniProtKB-SubCell"/>
</dbReference>
<keyword evidence="15" id="KW-1185">Reference proteome</keyword>
<protein>
    <recommendedName>
        <fullName evidence="16">60S ribosomal protein L21-A</fullName>
    </recommendedName>
</protein>
<evidence type="ECO:0000256" key="4">
    <source>
        <dbReference type="ARBA" id="ARBA00022692"/>
    </source>
</evidence>
<keyword evidence="7" id="KW-0689">Ribosomal protein</keyword>
<dbReference type="GO" id="GO:0005840">
    <property type="term" value="C:ribosome"/>
    <property type="evidence" value="ECO:0007669"/>
    <property type="project" value="UniProtKB-KW"/>
</dbReference>
<evidence type="ECO:0000256" key="11">
    <source>
        <dbReference type="ARBA" id="ARBA00023274"/>
    </source>
</evidence>
<evidence type="ECO:0000256" key="2">
    <source>
        <dbReference type="ARBA" id="ARBA00008427"/>
    </source>
</evidence>
<feature type="repeat" description="Solcar" evidence="12">
    <location>
        <begin position="358"/>
        <end position="447"/>
    </location>
</feature>
<evidence type="ECO:0008006" key="16">
    <source>
        <dbReference type="Google" id="ProtNLM"/>
    </source>
</evidence>
<dbReference type="PROSITE" id="PS01171">
    <property type="entry name" value="RIBOSOMAL_L21E"/>
    <property type="match status" value="1"/>
</dbReference>
<dbReference type="SUPFAM" id="SSF103506">
    <property type="entry name" value="Mitochondrial carrier"/>
    <property type="match status" value="1"/>
</dbReference>
<dbReference type="InterPro" id="IPR049562">
    <property type="entry name" value="SLC25A33/36-like"/>
</dbReference>
<dbReference type="EMBL" id="CP054543">
    <property type="protein sequence ID" value="QSL66456.1"/>
    <property type="molecule type" value="Genomic_DNA"/>
</dbReference>
<evidence type="ECO:0000256" key="13">
    <source>
        <dbReference type="RuleBase" id="RU000488"/>
    </source>
</evidence>
<dbReference type="Proteomes" id="UP000663699">
    <property type="component" value="Chromosome 12"/>
</dbReference>
<dbReference type="OrthoDB" id="269120at2759"/>
<organism evidence="14 15">
    <name type="scientific">Pneumocystis wakefieldiae</name>
    <dbReference type="NCBI Taxonomy" id="38082"/>
    <lineage>
        <taxon>Eukaryota</taxon>
        <taxon>Fungi</taxon>
        <taxon>Dikarya</taxon>
        <taxon>Ascomycota</taxon>
        <taxon>Taphrinomycotina</taxon>
        <taxon>Pneumocystomycetes</taxon>
        <taxon>Pneumocystaceae</taxon>
        <taxon>Pneumocystis</taxon>
    </lineage>
</organism>
<keyword evidence="3 13" id="KW-0813">Transport</keyword>
<dbReference type="GO" id="GO:0003735">
    <property type="term" value="F:structural constituent of ribosome"/>
    <property type="evidence" value="ECO:0007669"/>
    <property type="project" value="InterPro"/>
</dbReference>
<comment type="similarity">
    <text evidence="13">Belongs to the mitochondrial carrier (TC 2.A.29) family.</text>
</comment>